<name>A0A6A5RV13_9PLEO</name>
<dbReference type="RefSeq" id="XP_033451056.1">
    <property type="nucleotide sequence ID" value="XM_033589662.1"/>
</dbReference>
<organism evidence="1 2">
    <name type="scientific">Didymella exigua CBS 183.55</name>
    <dbReference type="NCBI Taxonomy" id="1150837"/>
    <lineage>
        <taxon>Eukaryota</taxon>
        <taxon>Fungi</taxon>
        <taxon>Dikarya</taxon>
        <taxon>Ascomycota</taxon>
        <taxon>Pezizomycotina</taxon>
        <taxon>Dothideomycetes</taxon>
        <taxon>Pleosporomycetidae</taxon>
        <taxon>Pleosporales</taxon>
        <taxon>Pleosporineae</taxon>
        <taxon>Didymellaceae</taxon>
        <taxon>Didymella</taxon>
    </lineage>
</organism>
<proteinExistence type="predicted"/>
<accession>A0A6A5RV13</accession>
<evidence type="ECO:0000313" key="1">
    <source>
        <dbReference type="EMBL" id="KAF1930808.1"/>
    </source>
</evidence>
<sequence>MHIPVSTCHTLIASFRSPSKSVFLVWKAWGWLALQLRPPPALKWEIVSAVGRPGTPVPRTRHITERQAHLSESTHVISTSRQATRLAVNVRRSFEPVVFWQVLHSAGTSTESTHDDVPQSWNPSITTLGMYRGEALDHIRSYYIATEGYKSASFLSNAI</sequence>
<evidence type="ECO:0000313" key="2">
    <source>
        <dbReference type="Proteomes" id="UP000800082"/>
    </source>
</evidence>
<keyword evidence="2" id="KW-1185">Reference proteome</keyword>
<protein>
    <submittedName>
        <fullName evidence="1">Uncharacterized protein</fullName>
    </submittedName>
</protein>
<dbReference type="AlphaFoldDB" id="A0A6A5RV13"/>
<dbReference type="EMBL" id="ML978962">
    <property type="protein sequence ID" value="KAF1930808.1"/>
    <property type="molecule type" value="Genomic_DNA"/>
</dbReference>
<gene>
    <name evidence="1" type="ORF">M421DRAFT_359903</name>
</gene>
<reference evidence="1" key="1">
    <citation type="journal article" date="2020" name="Stud. Mycol.">
        <title>101 Dothideomycetes genomes: a test case for predicting lifestyles and emergence of pathogens.</title>
        <authorList>
            <person name="Haridas S."/>
            <person name="Albert R."/>
            <person name="Binder M."/>
            <person name="Bloem J."/>
            <person name="Labutti K."/>
            <person name="Salamov A."/>
            <person name="Andreopoulos B."/>
            <person name="Baker S."/>
            <person name="Barry K."/>
            <person name="Bills G."/>
            <person name="Bluhm B."/>
            <person name="Cannon C."/>
            <person name="Castanera R."/>
            <person name="Culley D."/>
            <person name="Daum C."/>
            <person name="Ezra D."/>
            <person name="Gonzalez J."/>
            <person name="Henrissat B."/>
            <person name="Kuo A."/>
            <person name="Liang C."/>
            <person name="Lipzen A."/>
            <person name="Lutzoni F."/>
            <person name="Magnuson J."/>
            <person name="Mondo S."/>
            <person name="Nolan M."/>
            <person name="Ohm R."/>
            <person name="Pangilinan J."/>
            <person name="Park H.-J."/>
            <person name="Ramirez L."/>
            <person name="Alfaro M."/>
            <person name="Sun H."/>
            <person name="Tritt A."/>
            <person name="Yoshinaga Y."/>
            <person name="Zwiers L.-H."/>
            <person name="Turgeon B."/>
            <person name="Goodwin S."/>
            <person name="Spatafora J."/>
            <person name="Crous P."/>
            <person name="Grigoriev I."/>
        </authorList>
    </citation>
    <scope>NUCLEOTIDE SEQUENCE</scope>
    <source>
        <strain evidence="1">CBS 183.55</strain>
    </source>
</reference>
<dbReference type="GeneID" id="54347310"/>
<dbReference type="Proteomes" id="UP000800082">
    <property type="component" value="Unassembled WGS sequence"/>
</dbReference>